<reference evidence="2" key="1">
    <citation type="submission" date="2016-12" db="EMBL/GenBank/DDBJ databases">
        <authorList>
            <person name="Le Fleche-Mateos A."/>
        </authorList>
    </citation>
    <scope>NUCLEOTIDE SEQUENCE</scope>
    <source>
        <strain evidence="2">213</strain>
    </source>
</reference>
<dbReference type="Proteomes" id="UP000192722">
    <property type="component" value="Unassembled WGS sequence"/>
</dbReference>
<dbReference type="EMBL" id="JADMKS010000004">
    <property type="protein sequence ID" value="MBF6637385.1"/>
    <property type="molecule type" value="Genomic_DNA"/>
</dbReference>
<dbReference type="PANTHER" id="PTHR35802:SF1">
    <property type="entry name" value="PROTEASE SYNTHASE AND SPORULATION PROTEIN PAI 2"/>
    <property type="match status" value="1"/>
</dbReference>
<dbReference type="AlphaFoldDB" id="A0AA40X284"/>
<sequence length="213" mass="23858">MYIPAQFKEQDPDTLFQMIEHCPLGTLITHSEGTLDAIHIPFEINREEGEIGCLIGHVARANPVWRSVANGDEVLVVFRGGDAYISPNWYPSKQQTHRQVPTWNYRAVHVRGQITFRQDESFLRDVVAKLTKTHESTQPIPWSMEDAPADYISAMLKAIVGVEIKILQITGAMKLGQNKNADDLRSAGENVINAGNEIIGEAMLSHLKIKDSR</sequence>
<comment type="caution">
    <text evidence="1">The sequence shown here is derived from an EMBL/GenBank/DDBJ whole genome shotgun (WGS) entry which is preliminary data.</text>
</comment>
<dbReference type="PIRSF" id="PIRSF010372">
    <property type="entry name" value="PaiB"/>
    <property type="match status" value="1"/>
</dbReference>
<evidence type="ECO:0000313" key="2">
    <source>
        <dbReference type="EMBL" id="ORJ19289.1"/>
    </source>
</evidence>
<evidence type="ECO:0000313" key="3">
    <source>
        <dbReference type="Proteomes" id="UP000192722"/>
    </source>
</evidence>
<reference evidence="2 3" key="2">
    <citation type="journal article" date="2017" name="Int. J. Syst. Evol. Microbiol.">
        <title>Rouxiella badensis sp. nov. and Rouxiella silvae sp. nov. isolated from peat bog soil in Germany and emendation of the genus description.</title>
        <authorList>
            <person name="Le Fleche-Mateos A."/>
            <person name="Kugler J.H."/>
            <person name="Hansen S.H."/>
            <person name="Syldatk C."/>
            <person name="Hausmann R."/>
            <person name="Lomprez F."/>
            <person name="Vandenbogaert M."/>
            <person name="Manuguerra J.C."/>
            <person name="Grimont P.A."/>
        </authorList>
    </citation>
    <scope>NUCLEOTIDE SEQUENCE [LARGE SCALE GENOMIC DNA]</scope>
    <source>
        <strain evidence="2 3">213</strain>
    </source>
</reference>
<accession>A0AA40X284</accession>
<reference evidence="1" key="4">
    <citation type="submission" date="2022-09" db="EMBL/GenBank/DDBJ databases">
        <title>Rouxiella aceris sp. nov., isolated from tree sap and emended description of the genus Rhouxiella.</title>
        <authorList>
            <person name="Kim I.S."/>
        </authorList>
    </citation>
    <scope>NUCLEOTIDE SEQUENCE</scope>
    <source>
        <strain evidence="1">SAP-2</strain>
    </source>
</reference>
<organism evidence="1 4">
    <name type="scientific">Rouxiella silvae</name>
    <dbReference type="NCBI Taxonomy" id="1646373"/>
    <lineage>
        <taxon>Bacteria</taxon>
        <taxon>Pseudomonadati</taxon>
        <taxon>Pseudomonadota</taxon>
        <taxon>Gammaproteobacteria</taxon>
        <taxon>Enterobacterales</taxon>
        <taxon>Yersiniaceae</taxon>
        <taxon>Rouxiella</taxon>
    </lineage>
</organism>
<name>A0AA40X284_9GAMM</name>
<dbReference type="InterPro" id="IPR012349">
    <property type="entry name" value="Split_barrel_FMN-bd"/>
</dbReference>
<dbReference type="Gene3D" id="2.30.110.10">
    <property type="entry name" value="Electron Transport, Fmn-binding Protein, Chain A"/>
    <property type="match status" value="1"/>
</dbReference>
<dbReference type="PANTHER" id="PTHR35802">
    <property type="entry name" value="PROTEASE SYNTHASE AND SPORULATION PROTEIN PAI 2"/>
    <property type="match status" value="1"/>
</dbReference>
<protein>
    <submittedName>
        <fullName evidence="1 2">Transcriptional regulator</fullName>
    </submittedName>
</protein>
<evidence type="ECO:0000313" key="1">
    <source>
        <dbReference type="EMBL" id="MBF6637385.1"/>
    </source>
</evidence>
<dbReference type="RefSeq" id="WP_084984208.1">
    <property type="nucleotide sequence ID" value="NZ_CBCSCF010000001.1"/>
</dbReference>
<gene>
    <name evidence="2" type="ORF">BS639_20810</name>
    <name evidence="1" type="ORF">ITX54_12025</name>
</gene>
<reference evidence="1" key="3">
    <citation type="submission" date="2020-11" db="EMBL/GenBank/DDBJ databases">
        <authorList>
            <person name="Lee S.D."/>
        </authorList>
    </citation>
    <scope>NUCLEOTIDE SEQUENCE</scope>
    <source>
        <strain evidence="1">SAP-2</strain>
    </source>
</reference>
<evidence type="ECO:0000313" key="4">
    <source>
        <dbReference type="Proteomes" id="UP000705283"/>
    </source>
</evidence>
<dbReference type="EMBL" id="MRWD01000064">
    <property type="protein sequence ID" value="ORJ19289.1"/>
    <property type="molecule type" value="Genomic_DNA"/>
</dbReference>
<proteinExistence type="predicted"/>
<keyword evidence="3" id="KW-1185">Reference proteome</keyword>
<dbReference type="Pfam" id="PF04299">
    <property type="entry name" value="FMN_bind_2"/>
    <property type="match status" value="1"/>
</dbReference>
<dbReference type="SUPFAM" id="SSF50475">
    <property type="entry name" value="FMN-binding split barrel"/>
    <property type="match status" value="1"/>
</dbReference>
<dbReference type="Proteomes" id="UP000705283">
    <property type="component" value="Unassembled WGS sequence"/>
</dbReference>
<dbReference type="InterPro" id="IPR007396">
    <property type="entry name" value="TR_PAI2-type"/>
</dbReference>